<dbReference type="Proteomes" id="UP000760860">
    <property type="component" value="Unassembled WGS sequence"/>
</dbReference>
<reference evidence="1" key="2">
    <citation type="submission" date="2018-10" db="EMBL/GenBank/DDBJ databases">
        <title>Effector identification in a new, highly contiguous assembly of the strawberry crown rot pathogen Phytophthora cactorum.</title>
        <authorList>
            <person name="Armitage A.D."/>
            <person name="Nellist C.F."/>
            <person name="Bates H."/>
            <person name="Vickerstaff R.J."/>
            <person name="Harrison R.J."/>
        </authorList>
    </citation>
    <scope>NUCLEOTIDE SEQUENCE</scope>
    <source>
        <strain evidence="1">15-7</strain>
        <strain evidence="2">4032</strain>
        <strain evidence="3">4040</strain>
        <strain evidence="4">P415</strain>
        <strain evidence="5">P421</strain>
    </source>
</reference>
<evidence type="ECO:0000313" key="3">
    <source>
        <dbReference type="EMBL" id="KAG2914259.1"/>
    </source>
</evidence>
<dbReference type="Proteomes" id="UP000251314">
    <property type="component" value="Unassembled WGS sequence"/>
</dbReference>
<dbReference type="EMBL" id="RCML01000746">
    <property type="protein sequence ID" value="KAG2970146.1"/>
    <property type="molecule type" value="Genomic_DNA"/>
</dbReference>
<dbReference type="EMBL" id="RCMG01000749">
    <property type="protein sequence ID" value="KAG2849512.1"/>
    <property type="molecule type" value="Genomic_DNA"/>
</dbReference>
<evidence type="ECO:0000313" key="7">
    <source>
        <dbReference type="Proteomes" id="UP000251314"/>
    </source>
</evidence>
<dbReference type="EMBL" id="RCMV01001358">
    <property type="protein sequence ID" value="KAG3208976.1"/>
    <property type="molecule type" value="Genomic_DNA"/>
</dbReference>
<protein>
    <submittedName>
        <fullName evidence="6">Uncharacterized protein</fullName>
    </submittedName>
</protein>
<dbReference type="Proteomes" id="UP000774804">
    <property type="component" value="Unassembled WGS sequence"/>
</dbReference>
<organism evidence="6 7">
    <name type="scientific">Phytophthora cactorum</name>
    <dbReference type="NCBI Taxonomy" id="29920"/>
    <lineage>
        <taxon>Eukaryota</taxon>
        <taxon>Sar</taxon>
        <taxon>Stramenopiles</taxon>
        <taxon>Oomycota</taxon>
        <taxon>Peronosporomycetes</taxon>
        <taxon>Peronosporales</taxon>
        <taxon>Peronosporaceae</taxon>
        <taxon>Phytophthora</taxon>
    </lineage>
</organism>
<evidence type="ECO:0000313" key="5">
    <source>
        <dbReference type="EMBL" id="KAG3208976.1"/>
    </source>
</evidence>
<keyword evidence="7" id="KW-1185">Reference proteome</keyword>
<gene>
    <name evidence="6" type="ORF">PC110_g2775</name>
    <name evidence="1" type="ORF">PC113_g17399</name>
    <name evidence="2" type="ORF">PC115_g20713</name>
    <name evidence="3" type="ORF">PC117_g18387</name>
    <name evidence="4" type="ORF">PC118_g17049</name>
    <name evidence="5" type="ORF">PC129_g20008</name>
</gene>
<evidence type="ECO:0000313" key="4">
    <source>
        <dbReference type="EMBL" id="KAG2970146.1"/>
    </source>
</evidence>
<dbReference type="VEuPathDB" id="FungiDB:PC110_g2775"/>
<name>A0A329SWJ7_9STRA</name>
<comment type="caution">
    <text evidence="6">The sequence shown here is derived from an EMBL/GenBank/DDBJ whole genome shotgun (WGS) entry which is preliminary data.</text>
</comment>
<dbReference type="EMBL" id="MJFZ01000037">
    <property type="protein sequence ID" value="RAW41030.1"/>
    <property type="molecule type" value="Genomic_DNA"/>
</dbReference>
<accession>A0A329SWJ7</accession>
<evidence type="ECO:0000313" key="2">
    <source>
        <dbReference type="EMBL" id="KAG2886326.1"/>
    </source>
</evidence>
<sequence>MYAIHVEPTMAGIPSSTNAAGLVTAVSGLVGGDISRSNYRHCGK</sequence>
<dbReference type="EMBL" id="RCMI01001349">
    <property type="protein sequence ID" value="KAG2886326.1"/>
    <property type="molecule type" value="Genomic_DNA"/>
</dbReference>
<evidence type="ECO:0000313" key="6">
    <source>
        <dbReference type="EMBL" id="RAW41030.1"/>
    </source>
</evidence>
<proteinExistence type="predicted"/>
<reference evidence="6 7" key="1">
    <citation type="submission" date="2018-01" db="EMBL/GenBank/DDBJ databases">
        <title>Draft genome of the strawberry crown rot pathogen Phytophthora cactorum.</title>
        <authorList>
            <person name="Armitage A.D."/>
            <person name="Lysoe E."/>
            <person name="Nellist C.F."/>
            <person name="Harrison R.J."/>
            <person name="Brurberg M.B."/>
        </authorList>
    </citation>
    <scope>NUCLEOTIDE SEQUENCE [LARGE SCALE GENOMIC DNA]</scope>
    <source>
        <strain evidence="6 7">10300</strain>
    </source>
</reference>
<dbReference type="Proteomes" id="UP000735874">
    <property type="component" value="Unassembled WGS sequence"/>
</dbReference>
<dbReference type="EMBL" id="RCMK01000738">
    <property type="protein sequence ID" value="KAG2914259.1"/>
    <property type="molecule type" value="Genomic_DNA"/>
</dbReference>
<dbReference type="Proteomes" id="UP000736787">
    <property type="component" value="Unassembled WGS sequence"/>
</dbReference>
<evidence type="ECO:0000313" key="1">
    <source>
        <dbReference type="EMBL" id="KAG2849512.1"/>
    </source>
</evidence>
<dbReference type="AlphaFoldDB" id="A0A329SWJ7"/>
<dbReference type="Proteomes" id="UP000697107">
    <property type="component" value="Unassembled WGS sequence"/>
</dbReference>